<gene>
    <name evidence="2" type="ORF">E1212_21920</name>
</gene>
<dbReference type="EMBL" id="SMKL01000060">
    <property type="protein sequence ID" value="TDC48181.1"/>
    <property type="molecule type" value="Genomic_DNA"/>
</dbReference>
<keyword evidence="1" id="KW-1133">Transmembrane helix</keyword>
<accession>A0A4R4RFM3</accession>
<dbReference type="AlphaFoldDB" id="A0A4R4RFM3"/>
<reference evidence="2 3" key="1">
    <citation type="submission" date="2019-02" db="EMBL/GenBank/DDBJ databases">
        <title>Draft genome sequences of novel Actinobacteria.</title>
        <authorList>
            <person name="Sahin N."/>
            <person name="Ay H."/>
            <person name="Saygin H."/>
        </authorList>
    </citation>
    <scope>NUCLEOTIDE SEQUENCE [LARGE SCALE GENOMIC DNA]</scope>
    <source>
        <strain evidence="2 3">KC603</strain>
    </source>
</reference>
<dbReference type="OrthoDB" id="4317271at2"/>
<dbReference type="Proteomes" id="UP000295621">
    <property type="component" value="Unassembled WGS sequence"/>
</dbReference>
<organism evidence="2 3">
    <name type="scientific">Jiangella ureilytica</name>
    <dbReference type="NCBI Taxonomy" id="2530374"/>
    <lineage>
        <taxon>Bacteria</taxon>
        <taxon>Bacillati</taxon>
        <taxon>Actinomycetota</taxon>
        <taxon>Actinomycetes</taxon>
        <taxon>Jiangellales</taxon>
        <taxon>Jiangellaceae</taxon>
        <taxon>Jiangella</taxon>
    </lineage>
</organism>
<protein>
    <submittedName>
        <fullName evidence="2">Uncharacterized protein</fullName>
    </submittedName>
</protein>
<sequence>MDEQALREALRSEAAEHAFDPAAVGRAIERGRAHRRRRRTALLAVAPVVALTAAGGVAAVLRSEPSDDGTEAASAPVQLLTQLTNPGLVFDARLEGALTVTDDGCVAITPIGGAIVPVAWPPEWTVQRDEDGRAVVYDPRGGALAREDGPVGVGGGMVNAAAEAAAFDPAHPCALGASRVFQVAEPLYLLGFGR</sequence>
<proteinExistence type="predicted"/>
<keyword evidence="1" id="KW-0472">Membrane</keyword>
<keyword evidence="3" id="KW-1185">Reference proteome</keyword>
<evidence type="ECO:0000313" key="2">
    <source>
        <dbReference type="EMBL" id="TDC48181.1"/>
    </source>
</evidence>
<feature type="transmembrane region" description="Helical" evidence="1">
    <location>
        <begin position="40"/>
        <end position="61"/>
    </location>
</feature>
<dbReference type="RefSeq" id="WP_131986405.1">
    <property type="nucleotide sequence ID" value="NZ_SMKL01000060.1"/>
</dbReference>
<comment type="caution">
    <text evidence="2">The sequence shown here is derived from an EMBL/GenBank/DDBJ whole genome shotgun (WGS) entry which is preliminary data.</text>
</comment>
<evidence type="ECO:0000313" key="3">
    <source>
        <dbReference type="Proteomes" id="UP000295621"/>
    </source>
</evidence>
<evidence type="ECO:0000256" key="1">
    <source>
        <dbReference type="SAM" id="Phobius"/>
    </source>
</evidence>
<keyword evidence="1" id="KW-0812">Transmembrane</keyword>
<name>A0A4R4RFM3_9ACTN</name>